<dbReference type="CDD" id="cd02980">
    <property type="entry name" value="TRX_Fd_family"/>
    <property type="match status" value="1"/>
</dbReference>
<evidence type="ECO:0000256" key="1">
    <source>
        <dbReference type="ARBA" id="ARBA00022723"/>
    </source>
</evidence>
<evidence type="ECO:0000256" key="2">
    <source>
        <dbReference type="ARBA" id="ARBA00023004"/>
    </source>
</evidence>
<protein>
    <submittedName>
        <fullName evidence="4">(2Fe-2S) ferredoxin domain-containing protein</fullName>
    </submittedName>
</protein>
<keyword evidence="1" id="KW-0479">Metal-binding</keyword>
<keyword evidence="5" id="KW-1185">Reference proteome</keyword>
<gene>
    <name evidence="4" type="ORF">SMC7_06650</name>
</gene>
<accession>A0A398CWH7</accession>
<sequence>MKSLEELKRIKEQTLKEMDLRQAKERGKVIVAMGTCGIAAGAKDALMAIIEELEKADIHDVKVVQSGCMGLCDKEPTVEVAMKDQPAVIYGDVNDANARRIVREHVQGGNVVADLVIKRENI</sequence>
<keyword evidence="3" id="KW-0411">Iron-sulfur</keyword>
<name>A0A398CWH7_9BACT</name>
<dbReference type="Proteomes" id="UP000266328">
    <property type="component" value="Unassembled WGS sequence"/>
</dbReference>
<proteinExistence type="predicted"/>
<dbReference type="EMBL" id="QXIS01000034">
    <property type="protein sequence ID" value="RIE05609.1"/>
    <property type="molecule type" value="Genomic_DNA"/>
</dbReference>
<dbReference type="RefSeq" id="WP_119087637.1">
    <property type="nucleotide sequence ID" value="NZ_QXIS01000034.1"/>
</dbReference>
<dbReference type="AlphaFoldDB" id="A0A398CWH7"/>
<comment type="caution">
    <text evidence="4">The sequence shown here is derived from an EMBL/GenBank/DDBJ whole genome shotgun (WGS) entry which is preliminary data.</text>
</comment>
<dbReference type="Gene3D" id="3.40.30.10">
    <property type="entry name" value="Glutaredoxin"/>
    <property type="match status" value="1"/>
</dbReference>
<dbReference type="InterPro" id="IPR036249">
    <property type="entry name" value="Thioredoxin-like_sf"/>
</dbReference>
<dbReference type="SUPFAM" id="SSF52833">
    <property type="entry name" value="Thioredoxin-like"/>
    <property type="match status" value="1"/>
</dbReference>
<keyword evidence="2" id="KW-0408">Iron</keyword>
<dbReference type="PANTHER" id="PTHR43578:SF3">
    <property type="entry name" value="NADH-QUINONE OXIDOREDUCTASE SUBUNIT F"/>
    <property type="match status" value="1"/>
</dbReference>
<evidence type="ECO:0000313" key="5">
    <source>
        <dbReference type="Proteomes" id="UP000266328"/>
    </source>
</evidence>
<dbReference type="PANTHER" id="PTHR43578">
    <property type="entry name" value="NADH-QUINONE OXIDOREDUCTASE SUBUNIT F"/>
    <property type="match status" value="1"/>
</dbReference>
<reference evidence="4 5" key="1">
    <citation type="submission" date="2018-09" db="EMBL/GenBank/DDBJ databases">
        <title>Discovery and Ecogenomic Context for Candidatus Cryosericales, a Global Caldiserica Order Active in Thawing Permafrost.</title>
        <authorList>
            <person name="Martinez M.A."/>
            <person name="Woodcroft B.J."/>
            <person name="Ignacio Espinoza J.C."/>
            <person name="Zayed A."/>
            <person name="Singleton C.M."/>
            <person name="Boyd J."/>
            <person name="Li Y.-F."/>
            <person name="Purvine S."/>
            <person name="Maughan H."/>
            <person name="Hodgkins S.B."/>
            <person name="Anderson D."/>
            <person name="Sederholm M."/>
            <person name="Temperton B."/>
            <person name="Saleska S.R."/>
            <person name="Tyson G.W."/>
            <person name="Rich V.I."/>
        </authorList>
    </citation>
    <scope>NUCLEOTIDE SEQUENCE [LARGE SCALE GENOMIC DNA]</scope>
    <source>
        <strain evidence="4 5">SMC7</strain>
    </source>
</reference>
<evidence type="ECO:0000313" key="4">
    <source>
        <dbReference type="EMBL" id="RIE05609.1"/>
    </source>
</evidence>
<organism evidence="4 5">
    <name type="scientific">Candidatus Cryosericum terrychapinii</name>
    <dbReference type="NCBI Taxonomy" id="2290919"/>
    <lineage>
        <taxon>Bacteria</taxon>
        <taxon>Pseudomonadati</taxon>
        <taxon>Caldisericota/Cryosericota group</taxon>
        <taxon>Candidatus Cryosericota</taxon>
        <taxon>Candidatus Cryosericia</taxon>
        <taxon>Candidatus Cryosericales</taxon>
        <taxon>Candidatus Cryosericaceae</taxon>
        <taxon>Candidatus Cryosericum</taxon>
    </lineage>
</organism>
<dbReference type="OrthoDB" id="9800692at2"/>
<evidence type="ECO:0000256" key="3">
    <source>
        <dbReference type="ARBA" id="ARBA00023014"/>
    </source>
</evidence>
<dbReference type="GO" id="GO:0046872">
    <property type="term" value="F:metal ion binding"/>
    <property type="evidence" value="ECO:0007669"/>
    <property type="project" value="UniProtKB-KW"/>
</dbReference>
<dbReference type="GO" id="GO:0051536">
    <property type="term" value="F:iron-sulfur cluster binding"/>
    <property type="evidence" value="ECO:0007669"/>
    <property type="project" value="UniProtKB-KW"/>
</dbReference>